<dbReference type="InterPro" id="IPR009351">
    <property type="entry name" value="AlkZ-like"/>
</dbReference>
<name>A0A542YM38_9MICO</name>
<sequence length="383" mass="41521">MDASVERVTELLSLRVLNRSTLQRQGLLEPFSGTVAEVVDRLAGLQAQHADPPHIALWSRRAGHRLTDLDDALTDRSVVKATLVRSTLHIVAASAYPDLNRASAVSRLATWGPSARRAEVDLLGLNAEVRAFCSAPRTGPEIADHLDREHAGVDAAGSIPDGVRNAWFQLGTAGGGLVHVPPGGHWHRHDRARLVDARCWLGEFADPSPEDALQGTVERNLAAYGPASLEDLMKWSGQSRKGAVRAALDALDDRLVHHRGEDGRDLLDLVGLEPADDGPAPPRFLARWDSALIAYAERDRILPSEHRAAVAKKNGDFLPSFLVDGFVAGLWTVTTKKGRAVLELQPFGAVSTTDRAALEETAEALVRYVEPDADAHEVRWSPS</sequence>
<evidence type="ECO:0000313" key="2">
    <source>
        <dbReference type="Proteomes" id="UP000319516"/>
    </source>
</evidence>
<evidence type="ECO:0000313" key="1">
    <source>
        <dbReference type="EMBL" id="TQL49111.1"/>
    </source>
</evidence>
<dbReference type="AlphaFoldDB" id="A0A542YM38"/>
<dbReference type="Pfam" id="PF06224">
    <property type="entry name" value="AlkZ-like"/>
    <property type="match status" value="1"/>
</dbReference>
<keyword evidence="2" id="KW-1185">Reference proteome</keyword>
<accession>A0A542YM38</accession>
<dbReference type="EMBL" id="VFOP01000001">
    <property type="protein sequence ID" value="TQL49111.1"/>
    <property type="molecule type" value="Genomic_DNA"/>
</dbReference>
<dbReference type="Proteomes" id="UP000319516">
    <property type="component" value="Unassembled WGS sequence"/>
</dbReference>
<protein>
    <submittedName>
        <fullName evidence="1">Winged helix DNA-binding protein</fullName>
    </submittedName>
</protein>
<gene>
    <name evidence="1" type="ORF">FB467_0176</name>
</gene>
<reference evidence="1 2" key="1">
    <citation type="submission" date="2019-06" db="EMBL/GenBank/DDBJ databases">
        <title>Sequencing the genomes of 1000 actinobacteria strains.</title>
        <authorList>
            <person name="Klenk H.-P."/>
        </authorList>
    </citation>
    <scope>NUCLEOTIDE SEQUENCE [LARGE SCALE GENOMIC DNA]</scope>
    <source>
        <strain evidence="1 2">DSM 12335</strain>
    </source>
</reference>
<dbReference type="GO" id="GO:0003677">
    <property type="term" value="F:DNA binding"/>
    <property type="evidence" value="ECO:0007669"/>
    <property type="project" value="UniProtKB-KW"/>
</dbReference>
<dbReference type="PANTHER" id="PTHR38479">
    <property type="entry name" value="LMO0824 PROTEIN"/>
    <property type="match status" value="1"/>
</dbReference>
<comment type="caution">
    <text evidence="1">The sequence shown here is derived from an EMBL/GenBank/DDBJ whole genome shotgun (WGS) entry which is preliminary data.</text>
</comment>
<keyword evidence="1" id="KW-0238">DNA-binding</keyword>
<dbReference type="PANTHER" id="PTHR38479:SF2">
    <property type="entry name" value="WINGED HELIX DNA-BINDING DOMAIN-CONTAINING PROTEIN"/>
    <property type="match status" value="1"/>
</dbReference>
<organism evidence="1 2">
    <name type="scientific">Ornithinicoccus hortensis</name>
    <dbReference type="NCBI Taxonomy" id="82346"/>
    <lineage>
        <taxon>Bacteria</taxon>
        <taxon>Bacillati</taxon>
        <taxon>Actinomycetota</taxon>
        <taxon>Actinomycetes</taxon>
        <taxon>Micrococcales</taxon>
        <taxon>Intrasporangiaceae</taxon>
        <taxon>Ornithinicoccus</taxon>
    </lineage>
</organism>
<proteinExistence type="predicted"/>